<protein>
    <recommendedName>
        <fullName evidence="4">Lipoprotein</fullName>
    </recommendedName>
</protein>
<evidence type="ECO:0000313" key="3">
    <source>
        <dbReference type="Proteomes" id="UP001596258"/>
    </source>
</evidence>
<keyword evidence="1" id="KW-0732">Signal</keyword>
<organism evidence="2 3">
    <name type="scientific">Levilactobacillus angrenensis</name>
    <dbReference type="NCBI Taxonomy" id="2486020"/>
    <lineage>
        <taxon>Bacteria</taxon>
        <taxon>Bacillati</taxon>
        <taxon>Bacillota</taxon>
        <taxon>Bacilli</taxon>
        <taxon>Lactobacillales</taxon>
        <taxon>Lactobacillaceae</taxon>
        <taxon>Levilactobacillus</taxon>
    </lineage>
</organism>
<name>A0ABW1UCQ7_9LACO</name>
<dbReference type="RefSeq" id="WP_125576600.1">
    <property type="nucleotide sequence ID" value="NZ_JBHSSO010000065.1"/>
</dbReference>
<evidence type="ECO:0000313" key="2">
    <source>
        <dbReference type="EMBL" id="MFC6290229.1"/>
    </source>
</evidence>
<comment type="caution">
    <text evidence="2">The sequence shown here is derived from an EMBL/GenBank/DDBJ whole genome shotgun (WGS) entry which is preliminary data.</text>
</comment>
<feature type="chain" id="PRO_5047107886" description="Lipoprotein" evidence="1">
    <location>
        <begin position="22"/>
        <end position="408"/>
    </location>
</feature>
<feature type="signal peptide" evidence="1">
    <location>
        <begin position="1"/>
        <end position="21"/>
    </location>
</feature>
<dbReference type="EMBL" id="JBHSSO010000065">
    <property type="protein sequence ID" value="MFC6290229.1"/>
    <property type="molecule type" value="Genomic_DNA"/>
</dbReference>
<evidence type="ECO:0000256" key="1">
    <source>
        <dbReference type="SAM" id="SignalP"/>
    </source>
</evidence>
<dbReference type="PROSITE" id="PS51257">
    <property type="entry name" value="PROKAR_LIPOPROTEIN"/>
    <property type="match status" value="1"/>
</dbReference>
<evidence type="ECO:0008006" key="4">
    <source>
        <dbReference type="Google" id="ProtNLM"/>
    </source>
</evidence>
<proteinExistence type="predicted"/>
<sequence>MSKRLYLSIAMVLSVMMVGCAENGHEDDVHASSSQLQSNKIEDKSSAMVAVGKILSDKEMNPDVAYKVGKKSVLAYHSLTKFGKKSDKLATYKASSGEVFGITKRYQTTTGIYYHLIQFQSNGFSNKKHPANSSYIKFWGEGGYVKANDMRRFHPVTSEWNYHKKVPYYVANPYSHRIWNNPVDTKHYTYISHVFDRLTTVQLYATKELVKSTGKHYVYLQTAGGKKLGWVVKKRSVLIAGKYRDVGKQLLKPKTHETLIKKVQSKASTHNRVTTNDSMATQQRVYLVKNRYHKIVRILVVGMDNRPTKLYLRGGRVTKLISYTYRRVPWKTVTGLKKLKKHYLAEHLYTNSAATKTSFYSKKNKKLVKAVTMGNDGTAMATVYRNGRVRFSTEIPKDLNTFPIADFD</sequence>
<reference evidence="3" key="1">
    <citation type="journal article" date="2019" name="Int. J. Syst. Evol. Microbiol.">
        <title>The Global Catalogue of Microorganisms (GCM) 10K type strain sequencing project: providing services to taxonomists for standard genome sequencing and annotation.</title>
        <authorList>
            <consortium name="The Broad Institute Genomics Platform"/>
            <consortium name="The Broad Institute Genome Sequencing Center for Infectious Disease"/>
            <person name="Wu L."/>
            <person name="Ma J."/>
        </authorList>
    </citation>
    <scope>NUCLEOTIDE SEQUENCE [LARGE SCALE GENOMIC DNA]</scope>
    <source>
        <strain evidence="3">CCM 8893</strain>
    </source>
</reference>
<dbReference type="Proteomes" id="UP001596258">
    <property type="component" value="Unassembled WGS sequence"/>
</dbReference>
<gene>
    <name evidence="2" type="ORF">ACFP1M_08625</name>
</gene>
<accession>A0ABW1UCQ7</accession>
<keyword evidence="3" id="KW-1185">Reference proteome</keyword>